<evidence type="ECO:0000313" key="3">
    <source>
        <dbReference type="Proteomes" id="UP000271797"/>
    </source>
</evidence>
<keyword evidence="2" id="KW-0969">Cilium</keyword>
<dbReference type="InterPro" id="IPR040026">
    <property type="entry name" value="FliD"/>
</dbReference>
<dbReference type="GO" id="GO:0009421">
    <property type="term" value="C:bacterial-type flagellum filament cap"/>
    <property type="evidence" value="ECO:0007669"/>
    <property type="project" value="InterPro"/>
</dbReference>
<feature type="domain" description="Flagellar hook-associated protein 2 C-terminal" evidence="1">
    <location>
        <begin position="40"/>
        <end position="270"/>
    </location>
</feature>
<keyword evidence="2" id="KW-0966">Cell projection</keyword>
<gene>
    <name evidence="2" type="primary">fliD_1</name>
    <name evidence="2" type="ORF">NCTC9044_04702</name>
</gene>
<dbReference type="NCBIfam" id="NF005955">
    <property type="entry name" value="PRK08032.1"/>
    <property type="match status" value="1"/>
</dbReference>
<dbReference type="GO" id="GO:0007155">
    <property type="term" value="P:cell adhesion"/>
    <property type="evidence" value="ECO:0007669"/>
    <property type="project" value="InterPro"/>
</dbReference>
<dbReference type="EMBL" id="LR134238">
    <property type="protein sequence ID" value="VED13805.1"/>
    <property type="molecule type" value="Genomic_DNA"/>
</dbReference>
<protein>
    <submittedName>
        <fullName evidence="2">Flagellar capping protein</fullName>
    </submittedName>
</protein>
<proteinExistence type="predicted"/>
<keyword evidence="2" id="KW-0282">Flagellum</keyword>
<dbReference type="InterPro" id="IPR010809">
    <property type="entry name" value="FliD_C"/>
</dbReference>
<dbReference type="Proteomes" id="UP000271797">
    <property type="component" value="Chromosome"/>
</dbReference>
<name>A0A3S5DV08_ECOLX</name>
<dbReference type="GO" id="GO:0071973">
    <property type="term" value="P:bacterial-type flagellum-dependent cell motility"/>
    <property type="evidence" value="ECO:0007669"/>
    <property type="project" value="TreeGrafter"/>
</dbReference>
<reference evidence="2 3" key="1">
    <citation type="submission" date="2018-12" db="EMBL/GenBank/DDBJ databases">
        <authorList>
            <consortium name="Pathogen Informatics"/>
        </authorList>
    </citation>
    <scope>NUCLEOTIDE SEQUENCE [LARGE SCALE GENOMIC DNA]</scope>
    <source>
        <strain evidence="2 3">NCTC9044</strain>
    </source>
</reference>
<sequence length="286" mass="30079">MTPALDNAMTLSVSGDDALQSFMGYDASASSNGMEVSVAAQNAQLTVNNVAIENSSNTISDALENITLNLNDVTTGNQTLTITQDTSKAQTAIKDWVNAYNSLIDTFSSLTKYTAVDAGADSQSSSNGALLGDSTLRTIQTQLKSMLSNTVSSSNYKTLAQIGITTDPSDGKLELDADKLTAALKKDASGVGALIVGDGKKTGITTTIGSNLTSWLSTTGIIKAATDGVSKTLNKLTKDYNAASDRIDAQVARYKEQFTQLDVLMTSLNSTSSYLTQQFENNSNSK</sequence>
<dbReference type="AlphaFoldDB" id="A0A3S5DV08"/>
<organism evidence="2 3">
    <name type="scientific">Escherichia coli</name>
    <dbReference type="NCBI Taxonomy" id="562"/>
    <lineage>
        <taxon>Bacteria</taxon>
        <taxon>Pseudomonadati</taxon>
        <taxon>Pseudomonadota</taxon>
        <taxon>Gammaproteobacteria</taxon>
        <taxon>Enterobacterales</taxon>
        <taxon>Enterobacteriaceae</taxon>
        <taxon>Escherichia</taxon>
    </lineage>
</organism>
<dbReference type="Pfam" id="PF07195">
    <property type="entry name" value="FliD_C"/>
    <property type="match status" value="1"/>
</dbReference>
<dbReference type="PANTHER" id="PTHR30288">
    <property type="entry name" value="FLAGELLAR CAP/ASSEMBLY PROTEIN FLID"/>
    <property type="match status" value="1"/>
</dbReference>
<evidence type="ECO:0000259" key="1">
    <source>
        <dbReference type="Pfam" id="PF07195"/>
    </source>
</evidence>
<accession>A0A3S5DV08</accession>
<dbReference type="PANTHER" id="PTHR30288:SF0">
    <property type="entry name" value="FLAGELLAR HOOK-ASSOCIATED PROTEIN 2"/>
    <property type="match status" value="1"/>
</dbReference>
<evidence type="ECO:0000313" key="2">
    <source>
        <dbReference type="EMBL" id="VED13805.1"/>
    </source>
</evidence>